<proteinExistence type="predicted"/>
<feature type="coiled-coil region" evidence="1">
    <location>
        <begin position="129"/>
        <end position="156"/>
    </location>
</feature>
<organism evidence="3 4">
    <name type="scientific">Pseudomonas hefeiensis</name>
    <dbReference type="NCBI Taxonomy" id="2738125"/>
    <lineage>
        <taxon>Bacteria</taxon>
        <taxon>Pseudomonadati</taxon>
        <taxon>Pseudomonadota</taxon>
        <taxon>Gammaproteobacteria</taxon>
        <taxon>Pseudomonadales</taxon>
        <taxon>Pseudomonadaceae</taxon>
        <taxon>Pseudomonas</taxon>
    </lineage>
</organism>
<accession>A0ABY9G3Y7</accession>
<dbReference type="RefSeq" id="WP_305384006.1">
    <property type="nucleotide sequence ID" value="NZ_CP117426.1"/>
</dbReference>
<protein>
    <recommendedName>
        <fullName evidence="5">DUF1351 domain-containing protein</fullName>
    </recommendedName>
</protein>
<keyword evidence="1" id="KW-0175">Coiled coil</keyword>
<evidence type="ECO:0000313" key="3">
    <source>
        <dbReference type="EMBL" id="WLH10349.1"/>
    </source>
</evidence>
<evidence type="ECO:0008006" key="5">
    <source>
        <dbReference type="Google" id="ProtNLM"/>
    </source>
</evidence>
<dbReference type="EMBL" id="CP117449">
    <property type="protein sequence ID" value="WLH10349.1"/>
    <property type="molecule type" value="Genomic_DNA"/>
</dbReference>
<sequence length="376" mass="41319">MSANAKQAAVSTELEASETGDTKNAVAPAVAVTDIAEYRPHEEQIVRLETTYANLVVDCSTSEGLANAKEVRVDIRDVRYALANTTKTALIPYQQAVKDAQARVNQVKEFGEALKDRVLAIEAPVDEAIKAEEKRAADAKAERERVEAERVEAIRAKITRFGSVAAAYASRSAADVENVLKNVKESVILPQEYAEFEAEATIARDNAIEQLETLHKAAIDREDAAAKLAAQQKELDELREKQRIADAEAEELRKQRAEEDRLRLKKQQDELDQQRRDMEAQQRQQRERDAQYQRDQEELARLRALAAAPAPVANVITAPVVADAAPAVMAEVDTAPLAGALADSNMPSASEVVEVVAMAFCVTNDEASAWLRTLSF</sequence>
<dbReference type="Proteomes" id="UP001230339">
    <property type="component" value="Chromosome"/>
</dbReference>
<keyword evidence="4" id="KW-1185">Reference proteome</keyword>
<evidence type="ECO:0000256" key="1">
    <source>
        <dbReference type="SAM" id="Coils"/>
    </source>
</evidence>
<evidence type="ECO:0000313" key="4">
    <source>
        <dbReference type="Proteomes" id="UP001230339"/>
    </source>
</evidence>
<gene>
    <name evidence="3" type="ORF">PSH57_15680</name>
</gene>
<reference evidence="3 4" key="1">
    <citation type="submission" date="2023-02" db="EMBL/GenBank/DDBJ databases">
        <title>Evolution of Hrp T3SS in non-pathogenic Pseudomonas fluorescens.</title>
        <authorList>
            <person name="Liao K."/>
            <person name="Wei H."/>
            <person name="Gu Y."/>
        </authorList>
    </citation>
    <scope>NUCLEOTIDE SEQUENCE [LARGE SCALE GENOMIC DNA]</scope>
    <source>
        <strain evidence="3 4">FP205</strain>
    </source>
</reference>
<feature type="region of interest" description="Disordered" evidence="2">
    <location>
        <begin position="1"/>
        <end position="22"/>
    </location>
</feature>
<feature type="region of interest" description="Disordered" evidence="2">
    <location>
        <begin position="255"/>
        <end position="295"/>
    </location>
</feature>
<name>A0ABY9G3Y7_9PSED</name>
<evidence type="ECO:0000256" key="2">
    <source>
        <dbReference type="SAM" id="MobiDB-lite"/>
    </source>
</evidence>